<protein>
    <submittedName>
        <fullName evidence="1">Uncharacterized protein</fullName>
    </submittedName>
</protein>
<reference evidence="1" key="1">
    <citation type="submission" date="2023-08" db="EMBL/GenBank/DDBJ databases">
        <title>Black Yeasts Isolated from many extreme environments.</title>
        <authorList>
            <person name="Coleine C."/>
            <person name="Stajich J.E."/>
            <person name="Selbmann L."/>
        </authorList>
    </citation>
    <scope>NUCLEOTIDE SEQUENCE</scope>
    <source>
        <strain evidence="1">CCFEE 5810</strain>
    </source>
</reference>
<comment type="caution">
    <text evidence="1">The sequence shown here is derived from an EMBL/GenBank/DDBJ whole genome shotgun (WGS) entry which is preliminary data.</text>
</comment>
<evidence type="ECO:0000313" key="2">
    <source>
        <dbReference type="Proteomes" id="UP001310594"/>
    </source>
</evidence>
<proteinExistence type="predicted"/>
<name>A0AAN7VWT5_9PEZI</name>
<organism evidence="1 2">
    <name type="scientific">Elasticomyces elasticus</name>
    <dbReference type="NCBI Taxonomy" id="574655"/>
    <lineage>
        <taxon>Eukaryota</taxon>
        <taxon>Fungi</taxon>
        <taxon>Dikarya</taxon>
        <taxon>Ascomycota</taxon>
        <taxon>Pezizomycotina</taxon>
        <taxon>Dothideomycetes</taxon>
        <taxon>Dothideomycetidae</taxon>
        <taxon>Mycosphaerellales</taxon>
        <taxon>Teratosphaeriaceae</taxon>
        <taxon>Elasticomyces</taxon>
    </lineage>
</organism>
<gene>
    <name evidence="1" type="ORF">LTR97_011441</name>
</gene>
<dbReference type="AlphaFoldDB" id="A0AAN7VWT5"/>
<dbReference type="EMBL" id="JAVRQU010000021">
    <property type="protein sequence ID" value="KAK5691448.1"/>
    <property type="molecule type" value="Genomic_DNA"/>
</dbReference>
<accession>A0AAN7VWT5</accession>
<dbReference type="Proteomes" id="UP001310594">
    <property type="component" value="Unassembled WGS sequence"/>
</dbReference>
<evidence type="ECO:0000313" key="1">
    <source>
        <dbReference type="EMBL" id="KAK5691448.1"/>
    </source>
</evidence>
<sequence length="162" mass="19029">MFVSQPPIKKVAYAGNCCGTKTKDHVEPDHAPIRHLSRPEGLRVQDLYEAAEGFLQQHRLCFCAPREFWNEDGYVRNIVVFEANCDPLIPKRDWFWQRHKVDKVERTKLDDSLDVYVRAKHYAHTRGDPIPTLEQYERLAIDDPEAYWKARTKPVIDPRDPE</sequence>